<evidence type="ECO:0000313" key="2">
    <source>
        <dbReference type="EMBL" id="CAB5000175.1"/>
    </source>
</evidence>
<organism evidence="2">
    <name type="scientific">freshwater metagenome</name>
    <dbReference type="NCBI Taxonomy" id="449393"/>
    <lineage>
        <taxon>unclassified sequences</taxon>
        <taxon>metagenomes</taxon>
        <taxon>ecological metagenomes</taxon>
    </lineage>
</organism>
<reference evidence="2" key="1">
    <citation type="submission" date="2020-05" db="EMBL/GenBank/DDBJ databases">
        <authorList>
            <person name="Chiriac C."/>
            <person name="Salcher M."/>
            <person name="Ghai R."/>
            <person name="Kavagutti S V."/>
        </authorList>
    </citation>
    <scope>NUCLEOTIDE SEQUENCE</scope>
</reference>
<name>A0A6J7P6M7_9ZZZZ</name>
<gene>
    <name evidence="1" type="ORF">UFOPK2242_01086</name>
    <name evidence="2" type="ORF">UFOPK3974_01458</name>
</gene>
<dbReference type="AlphaFoldDB" id="A0A6J7P6M7"/>
<proteinExistence type="predicted"/>
<accession>A0A6J7P6M7</accession>
<sequence length="29" mass="2980">MKKSFVRVTLLVSSAAALLLSGGAGMGWK</sequence>
<protein>
    <submittedName>
        <fullName evidence="2">Unannotated protein</fullName>
    </submittedName>
</protein>
<dbReference type="EMBL" id="CAFBOR010000249">
    <property type="protein sequence ID" value="CAB5000175.1"/>
    <property type="molecule type" value="Genomic_DNA"/>
</dbReference>
<evidence type="ECO:0000313" key="1">
    <source>
        <dbReference type="EMBL" id="CAB4663032.1"/>
    </source>
</evidence>
<dbReference type="EMBL" id="CAEZWM010000141">
    <property type="protein sequence ID" value="CAB4663032.1"/>
    <property type="molecule type" value="Genomic_DNA"/>
</dbReference>